<gene>
    <name evidence="1" type="ORF">TELCIR_16330</name>
</gene>
<organism evidence="1 2">
    <name type="scientific">Teladorsagia circumcincta</name>
    <name type="common">Brown stomach worm</name>
    <name type="synonym">Ostertagia circumcincta</name>
    <dbReference type="NCBI Taxonomy" id="45464"/>
    <lineage>
        <taxon>Eukaryota</taxon>
        <taxon>Metazoa</taxon>
        <taxon>Ecdysozoa</taxon>
        <taxon>Nematoda</taxon>
        <taxon>Chromadorea</taxon>
        <taxon>Rhabditida</taxon>
        <taxon>Rhabditina</taxon>
        <taxon>Rhabditomorpha</taxon>
        <taxon>Strongyloidea</taxon>
        <taxon>Trichostrongylidae</taxon>
        <taxon>Teladorsagia</taxon>
    </lineage>
</organism>
<accession>A0A2G9TW12</accession>
<dbReference type="EMBL" id="KZ352525">
    <property type="protein sequence ID" value="PIO62127.1"/>
    <property type="molecule type" value="Genomic_DNA"/>
</dbReference>
<evidence type="ECO:0000313" key="2">
    <source>
        <dbReference type="Proteomes" id="UP000230423"/>
    </source>
</evidence>
<proteinExistence type="predicted"/>
<sequence>MNKIPLMPCHHPDQKLKDSSYAVSSPVLIRRGLCCECRAITKVTCGSMTDRDAINLPAGFGDIETLKGGGFGFGK</sequence>
<dbReference type="AlphaFoldDB" id="A0A2G9TW12"/>
<protein>
    <submittedName>
        <fullName evidence="1">Uncharacterized protein</fullName>
    </submittedName>
</protein>
<reference evidence="1 2" key="1">
    <citation type="submission" date="2015-09" db="EMBL/GenBank/DDBJ databases">
        <title>Draft genome of the parasitic nematode Teladorsagia circumcincta isolate WARC Sus (inbred).</title>
        <authorList>
            <person name="Mitreva M."/>
        </authorList>
    </citation>
    <scope>NUCLEOTIDE SEQUENCE [LARGE SCALE GENOMIC DNA]</scope>
    <source>
        <strain evidence="1 2">S</strain>
    </source>
</reference>
<evidence type="ECO:0000313" key="1">
    <source>
        <dbReference type="EMBL" id="PIO62127.1"/>
    </source>
</evidence>
<keyword evidence="2" id="KW-1185">Reference proteome</keyword>
<name>A0A2G9TW12_TELCI</name>
<dbReference type="Proteomes" id="UP000230423">
    <property type="component" value="Unassembled WGS sequence"/>
</dbReference>